<evidence type="ECO:0000313" key="2">
    <source>
        <dbReference type="Proteomes" id="UP001147700"/>
    </source>
</evidence>
<protein>
    <recommendedName>
        <fullName evidence="3">Universal stress protein</fullName>
    </recommendedName>
</protein>
<dbReference type="EMBL" id="JAPCID010000015">
    <property type="protein sequence ID" value="MDA0138320.1"/>
    <property type="molecule type" value="Genomic_DNA"/>
</dbReference>
<reference evidence="1" key="1">
    <citation type="submission" date="2022-10" db="EMBL/GenBank/DDBJ databases">
        <title>The WGS of Solirubrobacter sp. CPCC 204708.</title>
        <authorList>
            <person name="Jiang Z."/>
        </authorList>
    </citation>
    <scope>NUCLEOTIDE SEQUENCE</scope>
    <source>
        <strain evidence="1">CPCC 204708</strain>
    </source>
</reference>
<accession>A0ABT4RIL0</accession>
<dbReference type="InterPro" id="IPR014729">
    <property type="entry name" value="Rossmann-like_a/b/a_fold"/>
</dbReference>
<gene>
    <name evidence="1" type="ORF">OJ962_12520</name>
</gene>
<evidence type="ECO:0000313" key="1">
    <source>
        <dbReference type="EMBL" id="MDA0138320.1"/>
    </source>
</evidence>
<proteinExistence type="predicted"/>
<evidence type="ECO:0008006" key="3">
    <source>
        <dbReference type="Google" id="ProtNLM"/>
    </source>
</evidence>
<sequence length="276" mass="30448">MPTVLILANETIAGGALLERIKERAEQGARFFVVVPQTRPRHGNVIYDDVVRDSAQVRMELAVEYIRDLGAVGDGEVGDTDPFNAAMDAFRAQPIDEIIIGTKPVEASSWIKRDLVERLEEATDVPVEHVIVDIDKDGLPFEVTLVVANLTSAAPELLERLKAMADATEKPKRYILIVPQDGTEGHRVREARQRGRRLLASLDDAGIIAAGMIGDPDPYTAIMNAVQYFYIHDILISTLPEGSSQWVADKLVERVRDSTHLPVEHIEARATEPAEA</sequence>
<keyword evidence="2" id="KW-1185">Reference proteome</keyword>
<name>A0ABT4RIL0_9ACTN</name>
<dbReference type="SUPFAM" id="SSF52402">
    <property type="entry name" value="Adenine nucleotide alpha hydrolases-like"/>
    <property type="match status" value="2"/>
</dbReference>
<comment type="caution">
    <text evidence="1">The sequence shown here is derived from an EMBL/GenBank/DDBJ whole genome shotgun (WGS) entry which is preliminary data.</text>
</comment>
<dbReference type="Gene3D" id="3.40.50.620">
    <property type="entry name" value="HUPs"/>
    <property type="match status" value="2"/>
</dbReference>
<dbReference type="RefSeq" id="WP_202957924.1">
    <property type="nucleotide sequence ID" value="NZ_JAPCID010000015.1"/>
</dbReference>
<organism evidence="1 2">
    <name type="scientific">Solirubrobacter deserti</name>
    <dbReference type="NCBI Taxonomy" id="2282478"/>
    <lineage>
        <taxon>Bacteria</taxon>
        <taxon>Bacillati</taxon>
        <taxon>Actinomycetota</taxon>
        <taxon>Thermoleophilia</taxon>
        <taxon>Solirubrobacterales</taxon>
        <taxon>Solirubrobacteraceae</taxon>
        <taxon>Solirubrobacter</taxon>
    </lineage>
</organism>
<dbReference type="Proteomes" id="UP001147700">
    <property type="component" value="Unassembled WGS sequence"/>
</dbReference>